<dbReference type="GeneID" id="44997373"/>
<feature type="transmembrane region" description="Helical" evidence="1">
    <location>
        <begin position="17"/>
        <end position="36"/>
    </location>
</feature>
<protein>
    <submittedName>
        <fullName evidence="2">Transmembrane protein</fullName>
    </submittedName>
</protein>
<organism evidence="2 3">
    <name type="scientific">Clostridium acetobutylicum (strain ATCC 824 / DSM 792 / JCM 1419 / IAM 19013 / LMG 5710 / NBRC 13948 / NRRL B-527 / VKM B-1787 / 2291 / W)</name>
    <dbReference type="NCBI Taxonomy" id="272562"/>
    <lineage>
        <taxon>Bacteria</taxon>
        <taxon>Bacillati</taxon>
        <taxon>Bacillota</taxon>
        <taxon>Clostridia</taxon>
        <taxon>Eubacteriales</taxon>
        <taxon>Clostridiaceae</taxon>
        <taxon>Clostridium</taxon>
    </lineage>
</organism>
<sequence>MFNLLKVEFYKLKRSKVFYLFIVLMIMQSMFVLIPIKENYLLNKTGQDMFLQSFPLQEFIFNTLIIGAFGYFIGKEFHSGYIKNLIVSGHKRINIVLSKAIVFCIGVAIISFIFPICTFVINSIRNGYGEKYSVEYMFEVSVIMLFVYLAIGSIVTMISFITKNIAITIALFYLIDIINRFGTAMSLRNSTVKYFYYKTVFAIPSICILDKITVFTAGKMLFICLMTTAICTALSIEALKKADMK</sequence>
<dbReference type="Proteomes" id="UP000000814">
    <property type="component" value="Chromosome"/>
</dbReference>
<evidence type="ECO:0000313" key="2">
    <source>
        <dbReference type="EMBL" id="AAK78838.1"/>
    </source>
</evidence>
<keyword evidence="1" id="KW-1133">Transmembrane helix</keyword>
<dbReference type="eggNOG" id="COG1277">
    <property type="taxonomic scope" value="Bacteria"/>
</dbReference>
<dbReference type="STRING" id="272562.CA_C0862"/>
<name>Q97KQ5_CLOAB</name>
<proteinExistence type="predicted"/>
<feature type="transmembrane region" description="Helical" evidence="1">
    <location>
        <begin position="56"/>
        <end position="74"/>
    </location>
</feature>
<keyword evidence="1" id="KW-0472">Membrane</keyword>
<dbReference type="PANTHER" id="PTHR37305:SF1">
    <property type="entry name" value="MEMBRANE PROTEIN"/>
    <property type="match status" value="1"/>
</dbReference>
<dbReference type="RefSeq" id="WP_010964180.1">
    <property type="nucleotide sequence ID" value="NC_003030.1"/>
</dbReference>
<dbReference type="AlphaFoldDB" id="Q97KQ5"/>
<accession>Q97KQ5</accession>
<reference evidence="2 3" key="1">
    <citation type="journal article" date="2001" name="J. Bacteriol.">
        <title>Genome sequence and comparative analysis of the solvent-producing bacterium Clostridium acetobutylicum.</title>
        <authorList>
            <person name="Nolling J."/>
            <person name="Breton G."/>
            <person name="Omelchenko M.V."/>
            <person name="Makarova K.S."/>
            <person name="Zeng Q."/>
            <person name="Gibson R."/>
            <person name="Lee H.M."/>
            <person name="Dubois J."/>
            <person name="Qiu D."/>
            <person name="Hitti J."/>
            <person name="Wolf Y.I."/>
            <person name="Tatusov R.L."/>
            <person name="Sabathe F."/>
            <person name="Doucette-Stamm L."/>
            <person name="Soucaille P."/>
            <person name="Daly M.J."/>
            <person name="Bennett G.N."/>
            <person name="Koonin E.V."/>
            <person name="Smith D.R."/>
        </authorList>
    </citation>
    <scope>NUCLEOTIDE SEQUENCE [LARGE SCALE GENOMIC DNA]</scope>
    <source>
        <strain evidence="3">ATCC 824 / DSM 792 / JCM 1419 / LMG 5710 / VKM B-1787</strain>
    </source>
</reference>
<dbReference type="PANTHER" id="PTHR37305">
    <property type="entry name" value="INTEGRAL MEMBRANE PROTEIN-RELATED"/>
    <property type="match status" value="1"/>
</dbReference>
<gene>
    <name evidence="2" type="ordered locus">CA_C0862</name>
</gene>
<dbReference type="KEGG" id="cac:CA_C0862"/>
<evidence type="ECO:0000313" key="3">
    <source>
        <dbReference type="Proteomes" id="UP000000814"/>
    </source>
</evidence>
<dbReference type="EMBL" id="AE001437">
    <property type="protein sequence ID" value="AAK78838.1"/>
    <property type="molecule type" value="Genomic_DNA"/>
</dbReference>
<keyword evidence="1 2" id="KW-0812">Transmembrane</keyword>
<feature type="transmembrane region" description="Helical" evidence="1">
    <location>
        <begin position="220"/>
        <end position="239"/>
    </location>
</feature>
<evidence type="ECO:0000256" key="1">
    <source>
        <dbReference type="SAM" id="Phobius"/>
    </source>
</evidence>
<feature type="transmembrane region" description="Helical" evidence="1">
    <location>
        <begin position="141"/>
        <end position="174"/>
    </location>
</feature>
<keyword evidence="3" id="KW-1185">Reference proteome</keyword>
<dbReference type="HOGENOM" id="CLU_1114290_0_0_9"/>
<dbReference type="Pfam" id="PF12730">
    <property type="entry name" value="ABC2_membrane_4"/>
    <property type="match status" value="1"/>
</dbReference>
<dbReference type="PIR" id="C97006">
    <property type="entry name" value="C97006"/>
</dbReference>
<dbReference type="OrthoDB" id="1701857at2"/>
<dbReference type="PATRIC" id="fig|272562.8.peg.1072"/>
<feature type="transmembrane region" description="Helical" evidence="1">
    <location>
        <begin position="195"/>
        <end position="214"/>
    </location>
</feature>
<feature type="transmembrane region" description="Helical" evidence="1">
    <location>
        <begin position="95"/>
        <end position="121"/>
    </location>
</feature>